<accession>A0A1L7I5J4</accession>
<evidence type="ECO:0000313" key="2">
    <source>
        <dbReference type="Proteomes" id="UP000186230"/>
    </source>
</evidence>
<dbReference type="STRING" id="1229726.GRFL_2147"/>
<dbReference type="AlphaFoldDB" id="A0A1L7I5J4"/>
<proteinExistence type="predicted"/>
<keyword evidence="2" id="KW-1185">Reference proteome</keyword>
<sequence>MAGAINEAGGNANLTLYKDANHNSWDSAFAEPNLLSWLFSHQMGQEKENDSE</sequence>
<dbReference type="Proteomes" id="UP000186230">
    <property type="component" value="Chromosome"/>
</dbReference>
<dbReference type="InterPro" id="IPR029058">
    <property type="entry name" value="AB_hydrolase_fold"/>
</dbReference>
<dbReference type="KEGG" id="gfl:GRFL_2147"/>
<evidence type="ECO:0000313" key="1">
    <source>
        <dbReference type="EMBL" id="APU68871.1"/>
    </source>
</evidence>
<dbReference type="Gene3D" id="3.40.50.1820">
    <property type="entry name" value="alpha/beta hydrolase"/>
    <property type="match status" value="1"/>
</dbReference>
<dbReference type="EMBL" id="CP016359">
    <property type="protein sequence ID" value="APU68871.1"/>
    <property type="molecule type" value="Genomic_DNA"/>
</dbReference>
<gene>
    <name evidence="1" type="ORF">GRFL_2147</name>
</gene>
<dbReference type="RefSeq" id="WP_341475745.1">
    <property type="nucleotide sequence ID" value="NZ_AMRU01000006.1"/>
</dbReference>
<name>A0A1L7I5J4_9FLAO</name>
<organism evidence="1 2">
    <name type="scientific">Christiangramia flava JLT2011</name>
    <dbReference type="NCBI Taxonomy" id="1229726"/>
    <lineage>
        <taxon>Bacteria</taxon>
        <taxon>Pseudomonadati</taxon>
        <taxon>Bacteroidota</taxon>
        <taxon>Flavobacteriia</taxon>
        <taxon>Flavobacteriales</taxon>
        <taxon>Flavobacteriaceae</taxon>
        <taxon>Christiangramia</taxon>
    </lineage>
</organism>
<protein>
    <submittedName>
        <fullName evidence="1">Uncharacterized protein</fullName>
    </submittedName>
</protein>
<reference evidence="1 2" key="1">
    <citation type="submission" date="2016-07" db="EMBL/GenBank/DDBJ databases">
        <title>Multi-omics approach to identify versatile polysaccharide utilization systems of a marine flavobacterium Gramella flava.</title>
        <authorList>
            <person name="Tang K."/>
        </authorList>
    </citation>
    <scope>NUCLEOTIDE SEQUENCE [LARGE SCALE GENOMIC DNA]</scope>
    <source>
        <strain evidence="1 2">JLT2011</strain>
    </source>
</reference>